<dbReference type="Pfam" id="PF03372">
    <property type="entry name" value="Exo_endo_phos"/>
    <property type="match status" value="1"/>
</dbReference>
<feature type="domain" description="Endonuclease/exonuclease/phosphatase" evidence="1">
    <location>
        <begin position="4"/>
        <end position="233"/>
    </location>
</feature>
<dbReference type="InterPro" id="IPR051916">
    <property type="entry name" value="GPI-anchor_lipid_remodeler"/>
</dbReference>
<evidence type="ECO:0000313" key="3">
    <source>
        <dbReference type="Proteomes" id="UP001501237"/>
    </source>
</evidence>
<reference evidence="3" key="1">
    <citation type="journal article" date="2019" name="Int. J. Syst. Evol. Microbiol.">
        <title>The Global Catalogue of Microorganisms (GCM) 10K type strain sequencing project: providing services to taxonomists for standard genome sequencing and annotation.</title>
        <authorList>
            <consortium name="The Broad Institute Genomics Platform"/>
            <consortium name="The Broad Institute Genome Sequencing Center for Infectious Disease"/>
            <person name="Wu L."/>
            <person name="Ma J."/>
        </authorList>
    </citation>
    <scope>NUCLEOTIDE SEQUENCE [LARGE SCALE GENOMIC DNA]</scope>
    <source>
        <strain evidence="3">JCM 9377</strain>
    </source>
</reference>
<organism evidence="2 3">
    <name type="scientific">Actinocorallia longicatena</name>
    <dbReference type="NCBI Taxonomy" id="111803"/>
    <lineage>
        <taxon>Bacteria</taxon>
        <taxon>Bacillati</taxon>
        <taxon>Actinomycetota</taxon>
        <taxon>Actinomycetes</taxon>
        <taxon>Streptosporangiales</taxon>
        <taxon>Thermomonosporaceae</taxon>
        <taxon>Actinocorallia</taxon>
    </lineage>
</organism>
<dbReference type="Proteomes" id="UP001501237">
    <property type="component" value="Unassembled WGS sequence"/>
</dbReference>
<dbReference type="EMBL" id="BAAAUV010000010">
    <property type="protein sequence ID" value="GAA3219532.1"/>
    <property type="molecule type" value="Genomic_DNA"/>
</dbReference>
<gene>
    <name evidence="2" type="ORF">GCM10010468_43630</name>
</gene>
<accession>A0ABP6QCE3</accession>
<protein>
    <recommendedName>
        <fullName evidence="1">Endonuclease/exonuclease/phosphatase domain-containing protein</fullName>
    </recommendedName>
</protein>
<comment type="caution">
    <text evidence="2">The sequence shown here is derived from an EMBL/GenBank/DDBJ whole genome shotgun (WGS) entry which is preliminary data.</text>
</comment>
<dbReference type="InterPro" id="IPR005135">
    <property type="entry name" value="Endo/exonuclease/phosphatase"/>
</dbReference>
<keyword evidence="3" id="KW-1185">Reference proteome</keyword>
<dbReference type="RefSeq" id="WP_344831247.1">
    <property type="nucleotide sequence ID" value="NZ_BAAAUV010000010.1"/>
</dbReference>
<proteinExistence type="predicted"/>
<name>A0ABP6QCE3_9ACTN</name>
<dbReference type="PANTHER" id="PTHR14859">
    <property type="entry name" value="CALCOFLUOR WHITE HYPERSENSITIVE PROTEIN PRECURSOR"/>
    <property type="match status" value="1"/>
</dbReference>
<evidence type="ECO:0000259" key="1">
    <source>
        <dbReference type="Pfam" id="PF03372"/>
    </source>
</evidence>
<dbReference type="Gene3D" id="3.60.10.10">
    <property type="entry name" value="Endonuclease/exonuclease/phosphatase"/>
    <property type="match status" value="1"/>
</dbReference>
<sequence length="241" mass="25559">MRVLTLNIWGRRGPYEARTGLIRAELARLAPDVIGLQEVWRENGVTQAETLADGLHGVFAPALRLDGADYGNALLSRHPITDAETIPLPNDPGAEPRVLLHASIATPDGPLPFFVTHLHYSPGEATLRARQAEFVAETVAERTSGGPAVLVGDFNAPPGSPEIASVLSHGLTDAWPSSGDGTPGHTYCETNAFARASGEPSVRIDYVFTSALTPARTELAFTTPSGGVWPSDHYGVLATFS</sequence>
<dbReference type="PANTHER" id="PTHR14859:SF15">
    <property type="entry name" value="ENDONUCLEASE_EXONUCLEASE_PHOSPHATASE DOMAIN-CONTAINING PROTEIN"/>
    <property type="match status" value="1"/>
</dbReference>
<dbReference type="SUPFAM" id="SSF56219">
    <property type="entry name" value="DNase I-like"/>
    <property type="match status" value="1"/>
</dbReference>
<evidence type="ECO:0000313" key="2">
    <source>
        <dbReference type="EMBL" id="GAA3219532.1"/>
    </source>
</evidence>
<dbReference type="InterPro" id="IPR036691">
    <property type="entry name" value="Endo/exonu/phosph_ase_sf"/>
</dbReference>